<feature type="region of interest" description="Disordered" evidence="1">
    <location>
        <begin position="1"/>
        <end position="21"/>
    </location>
</feature>
<proteinExistence type="predicted"/>
<dbReference type="Gene3D" id="3.40.50.300">
    <property type="entry name" value="P-loop containing nucleotide triphosphate hydrolases"/>
    <property type="match status" value="1"/>
</dbReference>
<dbReference type="EMBL" id="KI274405">
    <property type="protein sequence ID" value="ESA23876.1"/>
    <property type="molecule type" value="Genomic_DNA"/>
</dbReference>
<dbReference type="InterPro" id="IPR027417">
    <property type="entry name" value="P-loop_NTPase"/>
</dbReference>
<organism evidence="2">
    <name type="scientific">Rhizophagus irregularis (strain DAOM 181602 / DAOM 197198 / MUCL 43194)</name>
    <name type="common">Arbuscular mycorrhizal fungus</name>
    <name type="synonym">Glomus intraradices</name>
    <dbReference type="NCBI Taxonomy" id="747089"/>
    <lineage>
        <taxon>Eukaryota</taxon>
        <taxon>Fungi</taxon>
        <taxon>Fungi incertae sedis</taxon>
        <taxon>Mucoromycota</taxon>
        <taxon>Glomeromycotina</taxon>
        <taxon>Glomeromycetes</taxon>
        <taxon>Glomerales</taxon>
        <taxon>Glomeraceae</taxon>
        <taxon>Rhizophagus</taxon>
    </lineage>
</organism>
<dbReference type="HOGENOM" id="CLU_1870101_0_0_1"/>
<protein>
    <recommendedName>
        <fullName evidence="3">ATP-dependent DNA helicase</fullName>
    </recommendedName>
</protein>
<evidence type="ECO:0000313" key="2">
    <source>
        <dbReference type="EMBL" id="ESA23876.1"/>
    </source>
</evidence>
<gene>
    <name evidence="2" type="ORF">GLOINDRAFT_14982</name>
</gene>
<evidence type="ECO:0000256" key="1">
    <source>
        <dbReference type="SAM" id="MobiDB-lite"/>
    </source>
</evidence>
<name>U9V7H1_RHIID</name>
<feature type="compositionally biased region" description="Acidic residues" evidence="1">
    <location>
        <begin position="1"/>
        <end position="20"/>
    </location>
</feature>
<sequence>MDSNDLDDDTDNIAQEENEPQADWMVLSEMMPKRRNNNFTDSLGNRDIDINHDWVGESWSRFPEFEEAESFIQWIIFERIEKHYIASTSNENVEPLRIIIMGTAGTSKSYLINIIRERLQESSIVLASTGVAAFNIQ</sequence>
<reference evidence="2" key="1">
    <citation type="submission" date="2013-07" db="EMBL/GenBank/DDBJ databases">
        <title>The genome of an arbuscular mycorrhizal fungus provides insights into the evolution of the oldest plant symbiosis.</title>
        <authorList>
            <consortium name="DOE Joint Genome Institute"/>
            <person name="Tisserant E."/>
            <person name="Malbreil M."/>
            <person name="Kuo A."/>
            <person name="Kohler A."/>
            <person name="Symeonidi A."/>
            <person name="Balestrini R."/>
            <person name="Charron P."/>
            <person name="Duensing N."/>
            <person name="Frei-dit-Frey N."/>
            <person name="Gianinazzi-Pearson V."/>
            <person name="Gilbert B."/>
            <person name="Handa Y."/>
            <person name="Hijri M."/>
            <person name="Kaul R."/>
            <person name="Kawaguchi M."/>
            <person name="Krajinski F."/>
            <person name="Lammers P."/>
            <person name="Lapierre D."/>
            <person name="Masclaux F.G."/>
            <person name="Murat C."/>
            <person name="Morin E."/>
            <person name="Ndikumana S."/>
            <person name="Pagni M."/>
            <person name="Petitpierre D."/>
            <person name="Requena N."/>
            <person name="Rosikiewicz P."/>
            <person name="Riley R."/>
            <person name="Saito K."/>
            <person name="San Clemente H."/>
            <person name="Shapiro H."/>
            <person name="van Tuinen D."/>
            <person name="Becard G."/>
            <person name="Bonfante P."/>
            <person name="Paszkowski U."/>
            <person name="Shachar-Hill Y."/>
            <person name="Young J.P."/>
            <person name="Sanders I.R."/>
            <person name="Henrissat B."/>
            <person name="Rensing S.A."/>
            <person name="Grigoriev I.V."/>
            <person name="Corradi N."/>
            <person name="Roux C."/>
            <person name="Martin F."/>
        </authorList>
    </citation>
    <scope>NUCLEOTIDE SEQUENCE</scope>
    <source>
        <strain evidence="2">DAOM 197198</strain>
    </source>
</reference>
<evidence type="ECO:0008006" key="3">
    <source>
        <dbReference type="Google" id="ProtNLM"/>
    </source>
</evidence>
<accession>U9V7H1</accession>
<dbReference type="AlphaFoldDB" id="U9V7H1"/>
<dbReference type="VEuPathDB" id="FungiDB:RhiirFUN_000698"/>
<feature type="non-terminal residue" evidence="2">
    <location>
        <position position="137"/>
    </location>
</feature>